<protein>
    <recommendedName>
        <fullName evidence="1">Beta-lactamase-related domain-containing protein</fullName>
    </recommendedName>
</protein>
<dbReference type="PANTHER" id="PTHR43283">
    <property type="entry name" value="BETA-LACTAMASE-RELATED"/>
    <property type="match status" value="1"/>
</dbReference>
<comment type="caution">
    <text evidence="2">The sequence shown here is derived from an EMBL/GenBank/DDBJ whole genome shotgun (WGS) entry which is preliminary data.</text>
</comment>
<dbReference type="Gene3D" id="3.40.710.10">
    <property type="entry name" value="DD-peptidase/beta-lactamase superfamily"/>
    <property type="match status" value="1"/>
</dbReference>
<evidence type="ECO:0000313" key="3">
    <source>
        <dbReference type="Proteomes" id="UP000287171"/>
    </source>
</evidence>
<dbReference type="Pfam" id="PF00144">
    <property type="entry name" value="Beta-lactamase"/>
    <property type="match status" value="1"/>
</dbReference>
<proteinExistence type="predicted"/>
<gene>
    <name evidence="2" type="ORF">KDA_45900</name>
</gene>
<reference evidence="3" key="1">
    <citation type="submission" date="2018-12" db="EMBL/GenBank/DDBJ databases">
        <title>Tengunoibacter tsumagoiensis gen. nov., sp. nov., Dictyobacter kobayashii sp. nov., D. alpinus sp. nov., and D. joshuensis sp. nov. and description of Dictyobacteraceae fam. nov. within the order Ktedonobacterales isolated from Tengu-no-mugimeshi.</title>
        <authorList>
            <person name="Wang C.M."/>
            <person name="Zheng Y."/>
            <person name="Sakai Y."/>
            <person name="Toyoda A."/>
            <person name="Minakuchi Y."/>
            <person name="Abe K."/>
            <person name="Yokota A."/>
            <person name="Yabe S."/>
        </authorList>
    </citation>
    <scope>NUCLEOTIDE SEQUENCE [LARGE SCALE GENOMIC DNA]</scope>
    <source>
        <strain evidence="3">Uno16</strain>
    </source>
</reference>
<dbReference type="InterPro" id="IPR050789">
    <property type="entry name" value="Diverse_Enzym_Activities"/>
</dbReference>
<feature type="domain" description="Beta-lactamase-related" evidence="1">
    <location>
        <begin position="21"/>
        <end position="396"/>
    </location>
</feature>
<evidence type="ECO:0000313" key="2">
    <source>
        <dbReference type="EMBL" id="GCE29106.1"/>
    </source>
</evidence>
<dbReference type="InterPro" id="IPR001466">
    <property type="entry name" value="Beta-lactam-related"/>
</dbReference>
<dbReference type="Proteomes" id="UP000287171">
    <property type="component" value="Unassembled WGS sequence"/>
</dbReference>
<dbReference type="SUPFAM" id="SSF56601">
    <property type="entry name" value="beta-lactamase/transpeptidase-like"/>
    <property type="match status" value="1"/>
</dbReference>
<dbReference type="OrthoDB" id="9770183at2"/>
<dbReference type="PANTHER" id="PTHR43283:SF3">
    <property type="entry name" value="BETA-LACTAMASE FAMILY PROTEIN (AFU_ORTHOLOGUE AFUA_5G07500)"/>
    <property type="match status" value="1"/>
</dbReference>
<accession>A0A402BCP0</accession>
<name>A0A402BCP0_9CHLR</name>
<evidence type="ECO:0000259" key="1">
    <source>
        <dbReference type="Pfam" id="PF00144"/>
    </source>
</evidence>
<dbReference type="AlphaFoldDB" id="A0A402BCP0"/>
<organism evidence="2 3">
    <name type="scientific">Dictyobacter alpinus</name>
    <dbReference type="NCBI Taxonomy" id="2014873"/>
    <lineage>
        <taxon>Bacteria</taxon>
        <taxon>Bacillati</taxon>
        <taxon>Chloroflexota</taxon>
        <taxon>Ktedonobacteria</taxon>
        <taxon>Ktedonobacterales</taxon>
        <taxon>Dictyobacteraceae</taxon>
        <taxon>Dictyobacter</taxon>
    </lineage>
</organism>
<sequence length="416" mass="46395">MNKIHTSERGGFSQERLGRLSRILQGFVVRGEMAGMVALIHRHGEEAHVETVGWQDQEGQLPMRRDTIFRIASMTKPVVAAAVLTLVEEGKIRLYDPVDAWLPELARRMVMRDPDGSPEDVYPSPRAITLHDLLTYRMGLGWGKSSLSARIFSLTTGPVADALQVPDLEHLTPDEWMARIGEFPLLYEPGTRWLYHVPAEILGVLITRITGQSLETFLRERIFNPLGMVDTSFSVVPEKRNRLATLYAPAPEGGLTIRDHAHSTGWAEPPLFQSGGGGLVSTVDDFQCFGRMLLNKGELNGIRVLSRKTVEAMTTDYLTPEQHGYPIGNFERYDADRSAMWNNWGFGYGVAVRTRRIGLGPSVGSFYWPGAFGTTWIVDPQEDMVATLLPQILGANPFYTQVGEDFLAMTYQAIAD</sequence>
<dbReference type="EMBL" id="BIFT01000001">
    <property type="protein sequence ID" value="GCE29106.1"/>
    <property type="molecule type" value="Genomic_DNA"/>
</dbReference>
<dbReference type="InterPro" id="IPR012338">
    <property type="entry name" value="Beta-lactam/transpept-like"/>
</dbReference>
<keyword evidence="3" id="KW-1185">Reference proteome</keyword>
<dbReference type="RefSeq" id="WP_126629246.1">
    <property type="nucleotide sequence ID" value="NZ_BIFT01000001.1"/>
</dbReference>